<accession>A0ABX1WL76</accession>
<dbReference type="EMBL" id="JABFOQ010000011">
    <property type="protein sequence ID" value="NOJ75441.1"/>
    <property type="molecule type" value="Genomic_DNA"/>
</dbReference>
<keyword evidence="2" id="KW-1185">Reference proteome</keyword>
<organism evidence="1 2">
    <name type="scientific">Empedobacter stercoris</name>
    <dbReference type="NCBI Taxonomy" id="1628248"/>
    <lineage>
        <taxon>Bacteria</taxon>
        <taxon>Pseudomonadati</taxon>
        <taxon>Bacteroidota</taxon>
        <taxon>Flavobacteriia</taxon>
        <taxon>Flavobacteriales</taxon>
        <taxon>Weeksellaceae</taxon>
        <taxon>Empedobacter</taxon>
    </lineage>
</organism>
<evidence type="ECO:0000313" key="2">
    <source>
        <dbReference type="Proteomes" id="UP000580344"/>
    </source>
</evidence>
<comment type="caution">
    <text evidence="1">The sequence shown here is derived from an EMBL/GenBank/DDBJ whole genome shotgun (WGS) entry which is preliminary data.</text>
</comment>
<dbReference type="Proteomes" id="UP000580344">
    <property type="component" value="Unassembled WGS sequence"/>
</dbReference>
<dbReference type="PROSITE" id="PS51257">
    <property type="entry name" value="PROKAR_LIPOPROTEIN"/>
    <property type="match status" value="1"/>
</dbReference>
<dbReference type="RefSeq" id="WP_171622760.1">
    <property type="nucleotide sequence ID" value="NZ_JABFOQ010000011.1"/>
</dbReference>
<name>A0ABX1WL76_9FLAO</name>
<gene>
    <name evidence="1" type="ORF">HMH06_06280</name>
</gene>
<evidence type="ECO:0000313" key="1">
    <source>
        <dbReference type="EMBL" id="NOJ75441.1"/>
    </source>
</evidence>
<sequence length="172" mass="19958">MKWHYIIILFAFVGCSAQTKLKVETILATPKIVTAQDPETGRKYQKTNFVTITQRLEPAIVMHEKNEKKIRFSLQGNINSGGHSIHKVRKIRFEKEKSLEHSILLKYYLEIVYVAGKEGANVRGYNYSKEETYSIPKGIKEIKIELYEDRVKKRTSSKNPKLKLVAQQIVEF</sequence>
<evidence type="ECO:0008006" key="3">
    <source>
        <dbReference type="Google" id="ProtNLM"/>
    </source>
</evidence>
<protein>
    <recommendedName>
        <fullName evidence="3">Lipoprotein</fullName>
    </recommendedName>
</protein>
<reference evidence="1 2" key="1">
    <citation type="submission" date="2020-05" db="EMBL/GenBank/DDBJ databases">
        <title>Tigecycline resistant gene in Empedobacter stercoris.</title>
        <authorList>
            <person name="Chen Y."/>
            <person name="Cheng Y."/>
            <person name="Zhou K."/>
        </authorList>
    </citation>
    <scope>NUCLEOTIDE SEQUENCE [LARGE SCALE GENOMIC DNA]</scope>
    <source>
        <strain evidence="1 2">ES202</strain>
    </source>
</reference>
<proteinExistence type="predicted"/>